<dbReference type="PANTHER" id="PTHR35936:SF17">
    <property type="entry name" value="ARGININE-BINDING EXTRACELLULAR PROTEIN ARTP"/>
    <property type="match status" value="1"/>
</dbReference>
<evidence type="ECO:0000256" key="1">
    <source>
        <dbReference type="ARBA" id="ARBA00004418"/>
    </source>
</evidence>
<evidence type="ECO:0000256" key="2">
    <source>
        <dbReference type="ARBA" id="ARBA00022729"/>
    </source>
</evidence>
<dbReference type="Gene3D" id="3.40.190.10">
    <property type="entry name" value="Periplasmic binding protein-like II"/>
    <property type="match status" value="2"/>
</dbReference>
<feature type="domain" description="Solute-binding protein family 3/N-terminal" evidence="4">
    <location>
        <begin position="37"/>
        <end position="265"/>
    </location>
</feature>
<sequence length="281" mass="30129">MQRRTNKTISMAIGFGILMSSSTLAGPLTDRIAAGEAIRLGFSNEVPSAYTADDGKPTGWVNEITLGVLKKMGYEKIESVQTEWGGLVPGLSAGRFDIVTGGMYILAARCKAVTFSEPIYKMGDALLVPKGNPSGLVNYENIRDKGVTMVTGAGYAMIANAKGAGVDQSKIMEVPGPTEMLAAVQAGRAEVAAGTPVMLKQLADSSEGKLEVTDPEAMPKSTFNWGALAFNKADQDFVEKFNVTLKEYLGSEEMMSAVKKYGYEKQWLPGEAKTDWICANR</sequence>
<accession>A0A6L6VG33</accession>
<proteinExistence type="predicted"/>
<keyword evidence="2 3" id="KW-0732">Signal</keyword>
<evidence type="ECO:0000256" key="3">
    <source>
        <dbReference type="SAM" id="SignalP"/>
    </source>
</evidence>
<dbReference type="AlphaFoldDB" id="A0A6L6VG33"/>
<protein>
    <submittedName>
        <fullName evidence="5">Ectoine/hydroxyectoine ABC transporter substrate-binding protein EhuB</fullName>
    </submittedName>
</protein>
<evidence type="ECO:0000313" key="6">
    <source>
        <dbReference type="Proteomes" id="UP000477951"/>
    </source>
</evidence>
<dbReference type="Proteomes" id="UP000477951">
    <property type="component" value="Unassembled WGS sequence"/>
</dbReference>
<comment type="caution">
    <text evidence="5">The sequence shown here is derived from an EMBL/GenBank/DDBJ whole genome shotgun (WGS) entry which is preliminary data.</text>
</comment>
<dbReference type="InterPro" id="IPR001638">
    <property type="entry name" value="Solute-binding_3/MltF_N"/>
</dbReference>
<dbReference type="PANTHER" id="PTHR35936">
    <property type="entry name" value="MEMBRANE-BOUND LYTIC MUREIN TRANSGLYCOSYLASE F"/>
    <property type="match status" value="1"/>
</dbReference>
<dbReference type="Pfam" id="PF00497">
    <property type="entry name" value="SBP_bac_3"/>
    <property type="match status" value="1"/>
</dbReference>
<comment type="subcellular location">
    <subcellularLocation>
        <location evidence="1">Periplasm</location>
    </subcellularLocation>
</comment>
<dbReference type="NCBIfam" id="TIGR02995">
    <property type="entry name" value="ectoine_ehuB"/>
    <property type="match status" value="1"/>
</dbReference>
<dbReference type="SUPFAM" id="SSF53850">
    <property type="entry name" value="Periplasmic binding protein-like II"/>
    <property type="match status" value="1"/>
</dbReference>
<reference evidence="5 6" key="1">
    <citation type="submission" date="2019-12" db="EMBL/GenBank/DDBJ databases">
        <title>Whole-genome sequencing of Allorhizobium vitis.</title>
        <authorList>
            <person name="Gan H.M."/>
            <person name="Szegedi E."/>
            <person name="Burr T."/>
            <person name="Savka M.A."/>
        </authorList>
    </citation>
    <scope>NUCLEOTIDE SEQUENCE [LARGE SCALE GENOMIC DNA]</scope>
    <source>
        <strain evidence="5 6">CG516</strain>
    </source>
</reference>
<dbReference type="RefSeq" id="WP_156615687.1">
    <property type="nucleotide sequence ID" value="NZ_WPHR01000019.1"/>
</dbReference>
<gene>
    <name evidence="5" type="primary">ehuB</name>
    <name evidence="5" type="ORF">GOZ90_18860</name>
</gene>
<dbReference type="SMART" id="SM00062">
    <property type="entry name" value="PBPb"/>
    <property type="match status" value="1"/>
</dbReference>
<dbReference type="EMBL" id="WPHR01000019">
    <property type="protein sequence ID" value="MUZ74753.1"/>
    <property type="molecule type" value="Genomic_DNA"/>
</dbReference>
<name>A0A6L6VG33_AGRVI</name>
<feature type="signal peptide" evidence="3">
    <location>
        <begin position="1"/>
        <end position="25"/>
    </location>
</feature>
<feature type="chain" id="PRO_5026703989" evidence="3">
    <location>
        <begin position="26"/>
        <end position="281"/>
    </location>
</feature>
<dbReference type="GO" id="GO:0051470">
    <property type="term" value="P:ectoine transmembrane transport"/>
    <property type="evidence" value="ECO:0007669"/>
    <property type="project" value="InterPro"/>
</dbReference>
<dbReference type="GO" id="GO:0033294">
    <property type="term" value="F:ectoine binding"/>
    <property type="evidence" value="ECO:0007669"/>
    <property type="project" value="InterPro"/>
</dbReference>
<evidence type="ECO:0000313" key="5">
    <source>
        <dbReference type="EMBL" id="MUZ74753.1"/>
    </source>
</evidence>
<organism evidence="5 6">
    <name type="scientific">Agrobacterium vitis</name>
    <name type="common">Rhizobium vitis</name>
    <dbReference type="NCBI Taxonomy" id="373"/>
    <lineage>
        <taxon>Bacteria</taxon>
        <taxon>Pseudomonadati</taxon>
        <taxon>Pseudomonadota</taxon>
        <taxon>Alphaproteobacteria</taxon>
        <taxon>Hyphomicrobiales</taxon>
        <taxon>Rhizobiaceae</taxon>
        <taxon>Rhizobium/Agrobacterium group</taxon>
        <taxon>Agrobacterium</taxon>
    </lineage>
</organism>
<dbReference type="GO" id="GO:0042597">
    <property type="term" value="C:periplasmic space"/>
    <property type="evidence" value="ECO:0007669"/>
    <property type="project" value="UniProtKB-SubCell"/>
</dbReference>
<evidence type="ECO:0000259" key="4">
    <source>
        <dbReference type="SMART" id="SM00062"/>
    </source>
</evidence>
<dbReference type="InterPro" id="IPR014337">
    <property type="entry name" value="Ectoine_EhuB"/>
</dbReference>